<evidence type="ECO:0000256" key="2">
    <source>
        <dbReference type="ARBA" id="ARBA00009347"/>
    </source>
</evidence>
<evidence type="ECO:0000256" key="4">
    <source>
        <dbReference type="ARBA" id="ARBA00022827"/>
    </source>
</evidence>
<feature type="domain" description="Acyl-CoA oxidase/dehydrogenase middle" evidence="7">
    <location>
        <begin position="125"/>
        <end position="223"/>
    </location>
</feature>
<dbReference type="OrthoDB" id="9770681at2"/>
<dbReference type="Proteomes" id="UP000193427">
    <property type="component" value="Chromosome"/>
</dbReference>
<evidence type="ECO:0000313" key="10">
    <source>
        <dbReference type="Proteomes" id="UP000193427"/>
    </source>
</evidence>
<dbReference type="InterPro" id="IPR046373">
    <property type="entry name" value="Acyl-CoA_Oxase/DH_mid-dom_sf"/>
</dbReference>
<sequence>MNFEYTPEQQAFRQEVRTFLESALPADIRERAAAGKRLEKDDIVRWQKILHAKGWGCSSWPKEYGGTGWNSVQRHIFDEECAELGTPMQLPFGLKMVAPVIMRFANEAQKAHFLPRILSAEDWWCQGYSEPGAGSDLASLKTRAVRGTDADGEHYIVNGQKTWTTLGQYADWIFCLVRTSTEGRQQEGISFLLINMKTPGITVRPIIMLDGEHEVNEVWFENVRVPVENRVGEENKGWTYAKFLLGHERTGIAGVGRSKAALKRLKSLARRQPGDNGRPIIEDVRFRDRLAQVELELMALEITNLKVIAGEDKHLPPGPEASMLKIKGSEIQQLLTELTVQALGPYALPYLPERLEAGWTGEPLAPQYAPRDAAATGHYFNVRKTTIYGGSSEVQKNIIAQMILGL</sequence>
<keyword evidence="4" id="KW-0274">FAD</keyword>
<dbReference type="InterPro" id="IPR013786">
    <property type="entry name" value="AcylCoA_DH/ox_N"/>
</dbReference>
<dbReference type="Gene3D" id="1.10.540.10">
    <property type="entry name" value="Acyl-CoA dehydrogenase/oxidase, N-terminal domain"/>
    <property type="match status" value="1"/>
</dbReference>
<evidence type="ECO:0000256" key="3">
    <source>
        <dbReference type="ARBA" id="ARBA00022630"/>
    </source>
</evidence>
<evidence type="ECO:0000259" key="6">
    <source>
        <dbReference type="Pfam" id="PF00441"/>
    </source>
</evidence>
<dbReference type="SUPFAM" id="SSF47203">
    <property type="entry name" value="Acyl-CoA dehydrogenase C-terminal domain-like"/>
    <property type="match status" value="1"/>
</dbReference>
<dbReference type="Pfam" id="PF02770">
    <property type="entry name" value="Acyl-CoA_dh_M"/>
    <property type="match status" value="1"/>
</dbReference>
<keyword evidence="3" id="KW-0285">Flavoprotein</keyword>
<dbReference type="InterPro" id="IPR009100">
    <property type="entry name" value="AcylCoA_DH/oxidase_NM_dom_sf"/>
</dbReference>
<keyword evidence="5" id="KW-0560">Oxidoreductase</keyword>
<evidence type="ECO:0000313" key="9">
    <source>
        <dbReference type="EMBL" id="ARN19260.1"/>
    </source>
</evidence>
<dbReference type="GO" id="GO:0050660">
    <property type="term" value="F:flavin adenine dinucleotide binding"/>
    <property type="evidence" value="ECO:0007669"/>
    <property type="project" value="InterPro"/>
</dbReference>
<feature type="domain" description="Acyl-CoA dehydrogenase/oxidase C-terminal" evidence="6">
    <location>
        <begin position="235"/>
        <end position="403"/>
    </location>
</feature>
<feature type="domain" description="Acyl-CoA dehydrogenase/oxidase N-terminal" evidence="8">
    <location>
        <begin position="6"/>
        <end position="121"/>
    </location>
</feature>
<dbReference type="Gene3D" id="1.20.140.10">
    <property type="entry name" value="Butyryl-CoA Dehydrogenase, subunit A, domain 3"/>
    <property type="match status" value="1"/>
</dbReference>
<dbReference type="GO" id="GO:0005886">
    <property type="term" value="C:plasma membrane"/>
    <property type="evidence" value="ECO:0007669"/>
    <property type="project" value="TreeGrafter"/>
</dbReference>
<evidence type="ECO:0000256" key="5">
    <source>
        <dbReference type="ARBA" id="ARBA00023002"/>
    </source>
</evidence>
<dbReference type="InterPro" id="IPR036250">
    <property type="entry name" value="AcylCo_DH-like_C"/>
</dbReference>
<protein>
    <submittedName>
        <fullName evidence="9">Pimeloyl-CoA dehydrogenase large subunit</fullName>
    </submittedName>
</protein>
<dbReference type="PANTHER" id="PTHR43292:SF3">
    <property type="entry name" value="ACYL-COA DEHYDROGENASE FADE29"/>
    <property type="match status" value="1"/>
</dbReference>
<evidence type="ECO:0000259" key="7">
    <source>
        <dbReference type="Pfam" id="PF02770"/>
    </source>
</evidence>
<dbReference type="FunFam" id="2.40.110.10:FF:000011">
    <property type="entry name" value="Acyl-CoA dehydrogenase FadE34"/>
    <property type="match status" value="1"/>
</dbReference>
<comment type="cofactor">
    <cofactor evidence="1">
        <name>FAD</name>
        <dbReference type="ChEBI" id="CHEBI:57692"/>
    </cofactor>
</comment>
<dbReference type="Gene3D" id="2.40.110.10">
    <property type="entry name" value="Butyryl-CoA Dehydrogenase, subunit A, domain 2"/>
    <property type="match status" value="1"/>
</dbReference>
<dbReference type="InterPro" id="IPR009075">
    <property type="entry name" value="AcylCo_DH/oxidase_C"/>
</dbReference>
<reference evidence="9 10" key="1">
    <citation type="submission" date="2016-04" db="EMBL/GenBank/DDBJ databases">
        <title>Complete genome sequence of natural rubber-degrading, novel Gram-negative bacterium, Rhizobacter gummiphilus strain NS21.</title>
        <authorList>
            <person name="Tabata M."/>
            <person name="Kasai D."/>
            <person name="Fukuda M."/>
        </authorList>
    </citation>
    <scope>NUCLEOTIDE SEQUENCE [LARGE SCALE GENOMIC DNA]</scope>
    <source>
        <strain evidence="9 10">NS21</strain>
    </source>
</reference>
<proteinExistence type="inferred from homology"/>
<dbReference type="InterPro" id="IPR006091">
    <property type="entry name" value="Acyl-CoA_Oxase/DH_mid-dom"/>
</dbReference>
<dbReference type="KEGG" id="rgu:A4W93_04660"/>
<keyword evidence="10" id="KW-1185">Reference proteome</keyword>
<organism evidence="9 10">
    <name type="scientific">Piscinibacter gummiphilus</name>
    <dbReference type="NCBI Taxonomy" id="946333"/>
    <lineage>
        <taxon>Bacteria</taxon>
        <taxon>Pseudomonadati</taxon>
        <taxon>Pseudomonadota</taxon>
        <taxon>Betaproteobacteria</taxon>
        <taxon>Burkholderiales</taxon>
        <taxon>Sphaerotilaceae</taxon>
        <taxon>Piscinibacter</taxon>
    </lineage>
</organism>
<dbReference type="PANTHER" id="PTHR43292">
    <property type="entry name" value="ACYL-COA DEHYDROGENASE"/>
    <property type="match status" value="1"/>
</dbReference>
<dbReference type="EMBL" id="CP015118">
    <property type="protein sequence ID" value="ARN19260.1"/>
    <property type="molecule type" value="Genomic_DNA"/>
</dbReference>
<name>A0A1W6L515_9BURK</name>
<accession>A0A1W6L515</accession>
<dbReference type="InterPro" id="IPR037069">
    <property type="entry name" value="AcylCoA_DH/ox_N_sf"/>
</dbReference>
<dbReference type="AlphaFoldDB" id="A0A1W6L515"/>
<dbReference type="InterPro" id="IPR052161">
    <property type="entry name" value="Mycobact_Acyl-CoA_DH"/>
</dbReference>
<dbReference type="Pfam" id="PF00441">
    <property type="entry name" value="Acyl-CoA_dh_1"/>
    <property type="match status" value="1"/>
</dbReference>
<evidence type="ECO:0000259" key="8">
    <source>
        <dbReference type="Pfam" id="PF02771"/>
    </source>
</evidence>
<comment type="similarity">
    <text evidence="2">Belongs to the acyl-CoA dehydrogenase family.</text>
</comment>
<dbReference type="STRING" id="946333.A4W93_04660"/>
<dbReference type="RefSeq" id="WP_085749516.1">
    <property type="nucleotide sequence ID" value="NZ_BSPR01000002.1"/>
</dbReference>
<gene>
    <name evidence="9" type="ORF">A4W93_04660</name>
</gene>
<evidence type="ECO:0000256" key="1">
    <source>
        <dbReference type="ARBA" id="ARBA00001974"/>
    </source>
</evidence>
<dbReference type="Pfam" id="PF02771">
    <property type="entry name" value="Acyl-CoA_dh_N"/>
    <property type="match status" value="1"/>
</dbReference>
<dbReference type="GO" id="GO:0016627">
    <property type="term" value="F:oxidoreductase activity, acting on the CH-CH group of donors"/>
    <property type="evidence" value="ECO:0007669"/>
    <property type="project" value="InterPro"/>
</dbReference>
<dbReference type="SUPFAM" id="SSF56645">
    <property type="entry name" value="Acyl-CoA dehydrogenase NM domain-like"/>
    <property type="match status" value="1"/>
</dbReference>